<dbReference type="Gene3D" id="3.90.1150.10">
    <property type="entry name" value="Aspartate Aminotransferase, domain 1"/>
    <property type="match status" value="1"/>
</dbReference>
<gene>
    <name evidence="4" type="ORF">SAMN02745207_00436</name>
</gene>
<dbReference type="PANTHER" id="PTHR30244">
    <property type="entry name" value="TRANSAMINASE"/>
    <property type="match status" value="1"/>
</dbReference>
<dbReference type="OrthoDB" id="9810913at2"/>
<feature type="active site" description="Proton acceptor" evidence="1">
    <location>
        <position position="185"/>
    </location>
</feature>
<dbReference type="GO" id="GO:0030170">
    <property type="term" value="F:pyridoxal phosphate binding"/>
    <property type="evidence" value="ECO:0007669"/>
    <property type="project" value="TreeGrafter"/>
</dbReference>
<dbReference type="Gene3D" id="3.40.640.10">
    <property type="entry name" value="Type I PLP-dependent aspartate aminotransferase-like (Major domain)"/>
    <property type="match status" value="1"/>
</dbReference>
<accession>A0A1M5RBY9</accession>
<evidence type="ECO:0000256" key="2">
    <source>
        <dbReference type="PIRSR" id="PIRSR000390-2"/>
    </source>
</evidence>
<name>A0A1M5RBY9_9CLOT</name>
<dbReference type="PIRSF" id="PIRSF000390">
    <property type="entry name" value="PLP_StrS"/>
    <property type="match status" value="1"/>
</dbReference>
<dbReference type="PANTHER" id="PTHR30244:SF34">
    <property type="entry name" value="DTDP-4-AMINO-4,6-DIDEOXYGALACTOSE TRANSAMINASE"/>
    <property type="match status" value="1"/>
</dbReference>
<feature type="modified residue" description="N6-(pyridoxal phosphate)lysine" evidence="2">
    <location>
        <position position="185"/>
    </location>
</feature>
<dbReference type="AlphaFoldDB" id="A0A1M5RBY9"/>
<dbReference type="Proteomes" id="UP000184447">
    <property type="component" value="Unassembled WGS sequence"/>
</dbReference>
<dbReference type="STRING" id="1121316.SAMN02745207_00436"/>
<dbReference type="RefSeq" id="WP_073336554.1">
    <property type="nucleotide sequence ID" value="NZ_FQXM01000003.1"/>
</dbReference>
<organism evidence="4 5">
    <name type="scientific">Clostridium grantii DSM 8605</name>
    <dbReference type="NCBI Taxonomy" id="1121316"/>
    <lineage>
        <taxon>Bacteria</taxon>
        <taxon>Bacillati</taxon>
        <taxon>Bacillota</taxon>
        <taxon>Clostridia</taxon>
        <taxon>Eubacteriales</taxon>
        <taxon>Clostridiaceae</taxon>
        <taxon>Clostridium</taxon>
    </lineage>
</organism>
<protein>
    <submittedName>
        <fullName evidence="4">dTDP-4-amino-4,6-dideoxygalactose transaminase</fullName>
    </submittedName>
</protein>
<dbReference type="GO" id="GO:0000271">
    <property type="term" value="P:polysaccharide biosynthetic process"/>
    <property type="evidence" value="ECO:0007669"/>
    <property type="project" value="TreeGrafter"/>
</dbReference>
<reference evidence="4 5" key="1">
    <citation type="submission" date="2016-11" db="EMBL/GenBank/DDBJ databases">
        <authorList>
            <person name="Jaros S."/>
            <person name="Januszkiewicz K."/>
            <person name="Wedrychowicz H."/>
        </authorList>
    </citation>
    <scope>NUCLEOTIDE SEQUENCE [LARGE SCALE GENOMIC DNA]</scope>
    <source>
        <strain evidence="4 5">DSM 8605</strain>
    </source>
</reference>
<dbReference type="InterPro" id="IPR015421">
    <property type="entry name" value="PyrdxlP-dep_Trfase_major"/>
</dbReference>
<dbReference type="SUPFAM" id="SSF53383">
    <property type="entry name" value="PLP-dependent transferases"/>
    <property type="match status" value="1"/>
</dbReference>
<dbReference type="GO" id="GO:0008483">
    <property type="term" value="F:transaminase activity"/>
    <property type="evidence" value="ECO:0007669"/>
    <property type="project" value="TreeGrafter"/>
</dbReference>
<dbReference type="InterPro" id="IPR015422">
    <property type="entry name" value="PyrdxlP-dep_Trfase_small"/>
</dbReference>
<keyword evidence="5" id="KW-1185">Reference proteome</keyword>
<proteinExistence type="inferred from homology"/>
<sequence>MKYGFIWPPKIDEMGDIVKQYIDSGKPLSIPDDSGVYRELETTFANLHNRKYGLLVSSGTMALYSAFFGLNLLPGQEVICTAFSYHATAAPLLHLGIKIVFCDVEEDIGNIDVSKIEELITNKTKAIVTNDQWGHPCDKEGILNICKKYNLRYVEDCSHAHFSEYKGKYVGSFGDVACWSLQGNKLLTGGEGGILLTDNQEIFERAVLLGHNLKRPAKSVRNEYYKGLERTGYGLKLRIHPLAAVMVLHQLKYYCFDWIKGRKETLNYFEKRLQEETFFKGMVKKDYVTSMGAWYGFKPTIDFEGLNIDKSNLVNWMNERGFEIKIPKSKSIPTYELFTSDKYKINNYDKNTLINSYPNAEKYYSKILTFPTYTFHEYELIEKYIEAIKEYFKTTGNMSR</sequence>
<dbReference type="InterPro" id="IPR000653">
    <property type="entry name" value="DegT/StrS_aminotransferase"/>
</dbReference>
<evidence type="ECO:0000256" key="1">
    <source>
        <dbReference type="PIRSR" id="PIRSR000390-1"/>
    </source>
</evidence>
<evidence type="ECO:0000313" key="5">
    <source>
        <dbReference type="Proteomes" id="UP000184447"/>
    </source>
</evidence>
<comment type="similarity">
    <text evidence="3">Belongs to the DegT/DnrJ/EryC1 family.</text>
</comment>
<evidence type="ECO:0000256" key="3">
    <source>
        <dbReference type="RuleBase" id="RU004508"/>
    </source>
</evidence>
<dbReference type="EMBL" id="FQXM01000003">
    <property type="protein sequence ID" value="SHH23630.1"/>
    <property type="molecule type" value="Genomic_DNA"/>
</dbReference>
<dbReference type="InterPro" id="IPR015424">
    <property type="entry name" value="PyrdxlP-dep_Trfase"/>
</dbReference>
<dbReference type="Pfam" id="PF01041">
    <property type="entry name" value="DegT_DnrJ_EryC1"/>
    <property type="match status" value="1"/>
</dbReference>
<keyword evidence="2 3" id="KW-0663">Pyridoxal phosphate</keyword>
<evidence type="ECO:0000313" key="4">
    <source>
        <dbReference type="EMBL" id="SHH23630.1"/>
    </source>
</evidence>